<dbReference type="InterPro" id="IPR008317">
    <property type="entry name" value="UCP030561"/>
</dbReference>
<dbReference type="RefSeq" id="WP_066766906.1">
    <property type="nucleotide sequence ID" value="NZ_CP013244.1"/>
</dbReference>
<keyword evidence="3" id="KW-1185">Reference proteome</keyword>
<dbReference type="EMBL" id="CP013244">
    <property type="protein sequence ID" value="ANP44584.1"/>
    <property type="molecule type" value="Genomic_DNA"/>
</dbReference>
<name>A0A1B1ADF7_9PROT</name>
<dbReference type="SUPFAM" id="SSF54427">
    <property type="entry name" value="NTF2-like"/>
    <property type="match status" value="1"/>
</dbReference>
<protein>
    <recommendedName>
        <fullName evidence="1">SnoaL-like domain-containing protein</fullName>
    </recommendedName>
</protein>
<dbReference type="Gene3D" id="3.10.450.50">
    <property type="match status" value="1"/>
</dbReference>
<dbReference type="InterPro" id="IPR032710">
    <property type="entry name" value="NTF2-like_dom_sf"/>
</dbReference>
<dbReference type="Proteomes" id="UP000092498">
    <property type="component" value="Chromosome"/>
</dbReference>
<organism evidence="2 3">
    <name type="scientific">Candidatus Viadribacter manganicus</name>
    <dbReference type="NCBI Taxonomy" id="1759059"/>
    <lineage>
        <taxon>Bacteria</taxon>
        <taxon>Pseudomonadati</taxon>
        <taxon>Pseudomonadota</taxon>
        <taxon>Alphaproteobacteria</taxon>
        <taxon>Hyphomonadales</taxon>
        <taxon>Hyphomonadaceae</taxon>
        <taxon>Candidatus Viadribacter</taxon>
    </lineage>
</organism>
<reference evidence="2 3" key="1">
    <citation type="submission" date="2015-11" db="EMBL/GenBank/DDBJ databases">
        <title>Whole-Genome Sequence of Candidatus Oderbacter manganicum from the National Park Lower Oder Valley, Germany.</title>
        <authorList>
            <person name="Braun B."/>
            <person name="Liere K."/>
            <person name="Szewzyk U."/>
        </authorList>
    </citation>
    <scope>NUCLEOTIDE SEQUENCE [LARGE SCALE GENOMIC DNA]</scope>
    <source>
        <strain evidence="2 3">OTSz_A_272</strain>
    </source>
</reference>
<proteinExistence type="predicted"/>
<dbReference type="STRING" id="1759059.ATE48_00905"/>
<feature type="domain" description="SnoaL-like" evidence="1">
    <location>
        <begin position="7"/>
        <end position="106"/>
    </location>
</feature>
<evidence type="ECO:0000313" key="2">
    <source>
        <dbReference type="EMBL" id="ANP44584.1"/>
    </source>
</evidence>
<dbReference type="InParanoid" id="A0A1B1ADF7"/>
<evidence type="ECO:0000259" key="1">
    <source>
        <dbReference type="Pfam" id="PF12680"/>
    </source>
</evidence>
<accession>A0A1B1ADF7</accession>
<dbReference type="OrthoDB" id="9799296at2"/>
<dbReference type="AlphaFoldDB" id="A0A1B1ADF7"/>
<gene>
    <name evidence="2" type="ORF">ATE48_00905</name>
</gene>
<dbReference type="KEGG" id="cbot:ATE48_00905"/>
<dbReference type="Pfam" id="PF12680">
    <property type="entry name" value="SnoaL_2"/>
    <property type="match status" value="1"/>
</dbReference>
<evidence type="ECO:0000313" key="3">
    <source>
        <dbReference type="Proteomes" id="UP000092498"/>
    </source>
</evidence>
<dbReference type="PIRSF" id="PIRSF030561">
    <property type="entry name" value="UCP030561"/>
    <property type="match status" value="1"/>
</dbReference>
<sequence length="110" mass="12350">MSAVDVVQRQFDAYNAQDIEAFCATYADDCVIALYGGETLQSGKAAIRARYSKSWAEYPKNRAWSVSRIAYGDVVVDHEKGERSPEGPFFEAVVIYTTRGDQIVRVDFIQ</sequence>
<dbReference type="InterPro" id="IPR037401">
    <property type="entry name" value="SnoaL-like"/>
</dbReference>